<accession>A0AAD6X8G7</accession>
<reference evidence="1" key="1">
    <citation type="submission" date="2023-03" db="EMBL/GenBank/DDBJ databases">
        <title>Massive genome expansion in bonnet fungi (Mycena s.s.) driven by repeated elements and novel gene families across ecological guilds.</title>
        <authorList>
            <consortium name="Lawrence Berkeley National Laboratory"/>
            <person name="Harder C.B."/>
            <person name="Miyauchi S."/>
            <person name="Viragh M."/>
            <person name="Kuo A."/>
            <person name="Thoen E."/>
            <person name="Andreopoulos B."/>
            <person name="Lu D."/>
            <person name="Skrede I."/>
            <person name="Drula E."/>
            <person name="Henrissat B."/>
            <person name="Morin E."/>
            <person name="Kohler A."/>
            <person name="Barry K."/>
            <person name="LaButti K."/>
            <person name="Morin E."/>
            <person name="Salamov A."/>
            <person name="Lipzen A."/>
            <person name="Mereny Z."/>
            <person name="Hegedus B."/>
            <person name="Baldrian P."/>
            <person name="Stursova M."/>
            <person name="Weitz H."/>
            <person name="Taylor A."/>
            <person name="Grigoriev I.V."/>
            <person name="Nagy L.G."/>
            <person name="Martin F."/>
            <person name="Kauserud H."/>
        </authorList>
    </citation>
    <scope>NUCLEOTIDE SEQUENCE</scope>
    <source>
        <strain evidence="1">CBHHK200</strain>
    </source>
</reference>
<gene>
    <name evidence="1" type="ORF">C8F04DRAFT_1253843</name>
</gene>
<dbReference type="Proteomes" id="UP001218188">
    <property type="component" value="Unassembled WGS sequence"/>
</dbReference>
<sequence>MFNFIFAVAKGTEETGINPNGARYHCACETTKPGYHGKGSVEVSPPTNEHDSPTRRLAISADKLVTQSFAGIDTVYEVLQYVAKTHSTSGYKCIT</sequence>
<organism evidence="1 2">
    <name type="scientific">Mycena alexandri</name>
    <dbReference type="NCBI Taxonomy" id="1745969"/>
    <lineage>
        <taxon>Eukaryota</taxon>
        <taxon>Fungi</taxon>
        <taxon>Dikarya</taxon>
        <taxon>Basidiomycota</taxon>
        <taxon>Agaricomycotina</taxon>
        <taxon>Agaricomycetes</taxon>
        <taxon>Agaricomycetidae</taxon>
        <taxon>Agaricales</taxon>
        <taxon>Marasmiineae</taxon>
        <taxon>Mycenaceae</taxon>
        <taxon>Mycena</taxon>
    </lineage>
</organism>
<dbReference type="AlphaFoldDB" id="A0AAD6X8G7"/>
<evidence type="ECO:0000313" key="2">
    <source>
        <dbReference type="Proteomes" id="UP001218188"/>
    </source>
</evidence>
<dbReference type="EMBL" id="JARJCM010000021">
    <property type="protein sequence ID" value="KAJ7040537.1"/>
    <property type="molecule type" value="Genomic_DNA"/>
</dbReference>
<proteinExistence type="predicted"/>
<name>A0AAD6X8G7_9AGAR</name>
<comment type="caution">
    <text evidence="1">The sequence shown here is derived from an EMBL/GenBank/DDBJ whole genome shotgun (WGS) entry which is preliminary data.</text>
</comment>
<keyword evidence="2" id="KW-1185">Reference proteome</keyword>
<evidence type="ECO:0000313" key="1">
    <source>
        <dbReference type="EMBL" id="KAJ7040537.1"/>
    </source>
</evidence>
<protein>
    <submittedName>
        <fullName evidence="1">Uncharacterized protein</fullName>
    </submittedName>
</protein>